<feature type="compositionally biased region" description="Low complexity" evidence="9">
    <location>
        <begin position="24"/>
        <end position="37"/>
    </location>
</feature>
<dbReference type="GO" id="GO:0000110">
    <property type="term" value="C:nucleotide-excision repair factor 1 complex"/>
    <property type="evidence" value="ECO:0007669"/>
    <property type="project" value="TreeGrafter"/>
</dbReference>
<evidence type="ECO:0000256" key="7">
    <source>
        <dbReference type="ARBA" id="ARBA00054210"/>
    </source>
</evidence>
<feature type="compositionally biased region" description="Basic and acidic residues" evidence="9">
    <location>
        <begin position="1"/>
        <end position="10"/>
    </location>
</feature>
<feature type="domain" description="ERCC1-like central" evidence="10">
    <location>
        <begin position="41"/>
        <end position="153"/>
    </location>
</feature>
<keyword evidence="5" id="KW-0234">DNA repair</keyword>
<dbReference type="InterPro" id="IPR047260">
    <property type="entry name" value="ERCC1-like_central_dom"/>
</dbReference>
<gene>
    <name evidence="11" type="ORF">PV328_006346</name>
</gene>
<feature type="region of interest" description="Disordered" evidence="9">
    <location>
        <begin position="1"/>
        <end position="41"/>
    </location>
</feature>
<dbReference type="GO" id="GO:0032204">
    <property type="term" value="P:regulation of telomere maintenance"/>
    <property type="evidence" value="ECO:0007669"/>
    <property type="project" value="UniProtKB-ARBA"/>
</dbReference>
<evidence type="ECO:0000259" key="10">
    <source>
        <dbReference type="Pfam" id="PF03834"/>
    </source>
</evidence>
<dbReference type="Pfam" id="PF03834">
    <property type="entry name" value="Rad10"/>
    <property type="match status" value="1"/>
</dbReference>
<proteinExistence type="inferred from homology"/>
<dbReference type="CDD" id="cd22325">
    <property type="entry name" value="ERCC1_C-like"/>
    <property type="match status" value="1"/>
</dbReference>
<reference evidence="11" key="1">
    <citation type="journal article" date="2023" name="bioRxiv">
        <title>Scaffold-level genome assemblies of two parasitoid biocontrol wasps reveal the parthenogenesis mechanism and an associated novel virus.</title>
        <authorList>
            <person name="Inwood S."/>
            <person name="Skelly J."/>
            <person name="Guhlin J."/>
            <person name="Harrop T."/>
            <person name="Goldson S."/>
            <person name="Dearden P."/>
        </authorList>
    </citation>
    <scope>NUCLEOTIDE SEQUENCE</scope>
    <source>
        <strain evidence="11">Irish</strain>
        <tissue evidence="11">Whole body</tissue>
    </source>
</reference>
<dbReference type="InterPro" id="IPR011335">
    <property type="entry name" value="Restrct_endonuc-II-like"/>
</dbReference>
<evidence type="ECO:0000256" key="5">
    <source>
        <dbReference type="ARBA" id="ARBA00023204"/>
    </source>
</evidence>
<dbReference type="SUPFAM" id="SSF52980">
    <property type="entry name" value="Restriction endonuclease-like"/>
    <property type="match status" value="1"/>
</dbReference>
<dbReference type="InterPro" id="IPR004579">
    <property type="entry name" value="ERCC1/RAD10/SWI10"/>
</dbReference>
<comment type="function">
    <text evidence="7">Non-catalytic component of a structure-specific DNA repair endonuclease responsible for the 5'-incision during DNA repair. Responsible, in conjunction with SLX4, for the first step in the repair of interstrand cross-links (ICL). Participates in the processing of anaphase bridge-generating DNA structures, which consist in incompletely processed DNA lesions arising during S or G2 phase, and can result in cytokinesis failure. Also required for homology-directed repair (HDR) of DNA double-strand breaks, in conjunction with SLX4.</text>
</comment>
<dbReference type="GO" id="GO:0006302">
    <property type="term" value="P:double-strand break repair"/>
    <property type="evidence" value="ECO:0007669"/>
    <property type="project" value="UniProtKB-ARBA"/>
</dbReference>
<evidence type="ECO:0000313" key="12">
    <source>
        <dbReference type="Proteomes" id="UP001168990"/>
    </source>
</evidence>
<dbReference type="Pfam" id="PF14520">
    <property type="entry name" value="HHH_5"/>
    <property type="match status" value="1"/>
</dbReference>
<sequence>MDNKNDKQINDESAIPNKQPKLDAAASKSTSNTKSSNLNAVLVNPKQRGNPLLKFIKNVPWEYSEVVPDYVMGTGVCALFLSLRYHQLNPDYIHGRLKLLGSSYQLRVLLVQIDVSEPNHILKHLTRISILADLTLMLAWNNEDAARMIETYKIFEHKPPEMIMERGDANPQQKLINALTSVRAINKTDAMTLLTTFGTMISILKATPEALALCPGIGLHKARKLHKVLHEKFLRIPKDSPVKSN</sequence>
<dbReference type="GO" id="GO:0006289">
    <property type="term" value="P:nucleotide-excision repair"/>
    <property type="evidence" value="ECO:0007669"/>
    <property type="project" value="UniProtKB-ARBA"/>
</dbReference>
<dbReference type="FunFam" id="3.40.50.10130:FF:000001">
    <property type="entry name" value="DNA excision repair protein ERCC-1"/>
    <property type="match status" value="1"/>
</dbReference>
<evidence type="ECO:0000256" key="9">
    <source>
        <dbReference type="SAM" id="MobiDB-lite"/>
    </source>
</evidence>
<evidence type="ECO:0000256" key="6">
    <source>
        <dbReference type="ARBA" id="ARBA00023242"/>
    </source>
</evidence>
<keyword evidence="3" id="KW-0227">DNA damage</keyword>
<keyword evidence="12" id="KW-1185">Reference proteome</keyword>
<dbReference type="InterPro" id="IPR010994">
    <property type="entry name" value="RuvA_2-like"/>
</dbReference>
<organism evidence="11 12">
    <name type="scientific">Microctonus aethiopoides</name>
    <dbReference type="NCBI Taxonomy" id="144406"/>
    <lineage>
        <taxon>Eukaryota</taxon>
        <taxon>Metazoa</taxon>
        <taxon>Ecdysozoa</taxon>
        <taxon>Arthropoda</taxon>
        <taxon>Hexapoda</taxon>
        <taxon>Insecta</taxon>
        <taxon>Pterygota</taxon>
        <taxon>Neoptera</taxon>
        <taxon>Endopterygota</taxon>
        <taxon>Hymenoptera</taxon>
        <taxon>Apocrita</taxon>
        <taxon>Ichneumonoidea</taxon>
        <taxon>Braconidae</taxon>
        <taxon>Euphorinae</taxon>
        <taxon>Microctonus</taxon>
    </lineage>
</organism>
<keyword evidence="4" id="KW-0238">DNA-binding</keyword>
<dbReference type="Proteomes" id="UP001168990">
    <property type="component" value="Unassembled WGS sequence"/>
</dbReference>
<dbReference type="EMBL" id="JAQQBS010000002">
    <property type="protein sequence ID" value="KAK0173102.1"/>
    <property type="molecule type" value="Genomic_DNA"/>
</dbReference>
<evidence type="ECO:0000256" key="3">
    <source>
        <dbReference type="ARBA" id="ARBA00022763"/>
    </source>
</evidence>
<dbReference type="GO" id="GO:0070914">
    <property type="term" value="P:UV-damage excision repair"/>
    <property type="evidence" value="ECO:0007669"/>
    <property type="project" value="TreeGrafter"/>
</dbReference>
<comment type="similarity">
    <text evidence="2">Belongs to the ERCC1/RAD10/SWI10 family.</text>
</comment>
<dbReference type="GO" id="GO:0003684">
    <property type="term" value="F:damaged DNA binding"/>
    <property type="evidence" value="ECO:0007669"/>
    <property type="project" value="InterPro"/>
</dbReference>
<dbReference type="GO" id="GO:0006312">
    <property type="term" value="P:mitotic recombination"/>
    <property type="evidence" value="ECO:0007669"/>
    <property type="project" value="TreeGrafter"/>
</dbReference>
<dbReference type="FunFam" id="1.10.150.20:FF:000017">
    <property type="entry name" value="DNA excision repair protein ERCC-1"/>
    <property type="match status" value="1"/>
</dbReference>
<protein>
    <recommendedName>
        <fullName evidence="8">DNA excision repair protein ERCC-1</fullName>
    </recommendedName>
</protein>
<reference evidence="11" key="2">
    <citation type="submission" date="2023-03" db="EMBL/GenBank/DDBJ databases">
        <authorList>
            <person name="Inwood S.N."/>
            <person name="Skelly J.G."/>
            <person name="Guhlin J."/>
            <person name="Harrop T.W.R."/>
            <person name="Goldson S.G."/>
            <person name="Dearden P.K."/>
        </authorList>
    </citation>
    <scope>NUCLEOTIDE SEQUENCE</scope>
    <source>
        <strain evidence="11">Irish</strain>
        <tissue evidence="11">Whole body</tissue>
    </source>
</reference>
<dbReference type="AlphaFoldDB" id="A0AA39FNX5"/>
<dbReference type="PANTHER" id="PTHR12749:SF0">
    <property type="entry name" value="DNA EXCISION REPAIR PROTEIN ERCC-1"/>
    <property type="match status" value="1"/>
</dbReference>
<evidence type="ECO:0000256" key="4">
    <source>
        <dbReference type="ARBA" id="ARBA00023125"/>
    </source>
</evidence>
<comment type="subcellular location">
    <subcellularLocation>
        <location evidence="1">Nucleus</location>
    </subcellularLocation>
</comment>
<dbReference type="PANTHER" id="PTHR12749">
    <property type="entry name" value="EXCISION REPAIR CROSS-COMPLEMENTING 1 ERCC1"/>
    <property type="match status" value="1"/>
</dbReference>
<evidence type="ECO:0000256" key="8">
    <source>
        <dbReference type="ARBA" id="ARBA00071993"/>
    </source>
</evidence>
<dbReference type="SUPFAM" id="SSF47781">
    <property type="entry name" value="RuvA domain 2-like"/>
    <property type="match status" value="1"/>
</dbReference>
<keyword evidence="6" id="KW-0539">Nucleus</keyword>
<dbReference type="GO" id="GO:0070522">
    <property type="term" value="C:ERCC4-ERCC1 complex"/>
    <property type="evidence" value="ECO:0007669"/>
    <property type="project" value="TreeGrafter"/>
</dbReference>
<comment type="caution">
    <text evidence="11">The sequence shown here is derived from an EMBL/GenBank/DDBJ whole genome shotgun (WGS) entry which is preliminary data.</text>
</comment>
<dbReference type="NCBIfam" id="TIGR00597">
    <property type="entry name" value="rad10"/>
    <property type="match status" value="1"/>
</dbReference>
<evidence type="ECO:0000256" key="2">
    <source>
        <dbReference type="ARBA" id="ARBA00008283"/>
    </source>
</evidence>
<dbReference type="GO" id="GO:0003697">
    <property type="term" value="F:single-stranded DNA binding"/>
    <property type="evidence" value="ECO:0007669"/>
    <property type="project" value="TreeGrafter"/>
</dbReference>
<name>A0AA39FNX5_9HYME</name>
<evidence type="ECO:0000256" key="1">
    <source>
        <dbReference type="ARBA" id="ARBA00004123"/>
    </source>
</evidence>
<evidence type="ECO:0000313" key="11">
    <source>
        <dbReference type="EMBL" id="KAK0173102.1"/>
    </source>
</evidence>
<dbReference type="Gene3D" id="3.40.50.10130">
    <property type="match status" value="1"/>
</dbReference>
<dbReference type="Gene3D" id="1.10.150.20">
    <property type="entry name" value="5' to 3' exonuclease, C-terminal subdomain"/>
    <property type="match status" value="1"/>
</dbReference>
<accession>A0AA39FNX5</accession>